<dbReference type="Proteomes" id="UP000594263">
    <property type="component" value="Unplaced"/>
</dbReference>
<proteinExistence type="predicted"/>
<dbReference type="PANTHER" id="PTHR33088:SF105">
    <property type="entry name" value="ESX-1 SECRETION-ASSOCIATED PROTEIN ESPE"/>
    <property type="match status" value="1"/>
</dbReference>
<dbReference type="PANTHER" id="PTHR33088">
    <property type="entry name" value="MUCIN-2"/>
    <property type="match status" value="1"/>
</dbReference>
<feature type="chain" id="PRO_5029568271" evidence="1">
    <location>
        <begin position="29"/>
        <end position="130"/>
    </location>
</feature>
<protein>
    <submittedName>
        <fullName evidence="2">Uncharacterized protein</fullName>
    </submittedName>
</protein>
<evidence type="ECO:0000313" key="2">
    <source>
        <dbReference type="EnsemblPlants" id="Kaladp0822s0010.1.v1.1.CDS.1"/>
    </source>
</evidence>
<reference evidence="2" key="1">
    <citation type="submission" date="2021-01" db="UniProtKB">
        <authorList>
            <consortium name="EnsemblPlants"/>
        </authorList>
    </citation>
    <scope>IDENTIFICATION</scope>
</reference>
<sequence>MAAYCKITFLVCFLVALGLSCMDSAVAARHLLQQTQTPAVPTLPQPTFPTIPNMPKVTLPPLPSSLPKPAGLPPLPSLPKVSATFPTATLPPLPAAILSNTPAILAIPTTVPAFPFPFLSPPPSTSATSP</sequence>
<evidence type="ECO:0000313" key="3">
    <source>
        <dbReference type="Proteomes" id="UP000594263"/>
    </source>
</evidence>
<feature type="signal peptide" evidence="1">
    <location>
        <begin position="1"/>
        <end position="28"/>
    </location>
</feature>
<dbReference type="AlphaFoldDB" id="A0A7N0VGU0"/>
<dbReference type="PROSITE" id="PS51257">
    <property type="entry name" value="PROKAR_LIPOPROTEIN"/>
    <property type="match status" value="1"/>
</dbReference>
<keyword evidence="1" id="KW-0732">Signal</keyword>
<dbReference type="InterPro" id="IPR044659">
    <property type="entry name" value="PELPK1_2"/>
</dbReference>
<name>A0A7N0VGU0_KALFE</name>
<organism evidence="2 3">
    <name type="scientific">Kalanchoe fedtschenkoi</name>
    <name type="common">Lavender scallops</name>
    <name type="synonym">South American air plant</name>
    <dbReference type="NCBI Taxonomy" id="63787"/>
    <lineage>
        <taxon>Eukaryota</taxon>
        <taxon>Viridiplantae</taxon>
        <taxon>Streptophyta</taxon>
        <taxon>Embryophyta</taxon>
        <taxon>Tracheophyta</taxon>
        <taxon>Spermatophyta</taxon>
        <taxon>Magnoliopsida</taxon>
        <taxon>eudicotyledons</taxon>
        <taxon>Gunneridae</taxon>
        <taxon>Pentapetalae</taxon>
        <taxon>Saxifragales</taxon>
        <taxon>Crassulaceae</taxon>
        <taxon>Kalanchoe</taxon>
    </lineage>
</organism>
<dbReference type="Gramene" id="Kaladp0822s0010.1.v1.1">
    <property type="protein sequence ID" value="Kaladp0822s0010.1.v1.1.CDS.1"/>
    <property type="gene ID" value="Kaladp0822s0010.v1.1"/>
</dbReference>
<keyword evidence="3" id="KW-1185">Reference proteome</keyword>
<dbReference type="EnsemblPlants" id="Kaladp0822s0010.1.v1.1">
    <property type="protein sequence ID" value="Kaladp0822s0010.1.v1.1.CDS.1"/>
    <property type="gene ID" value="Kaladp0822s0010.v1.1"/>
</dbReference>
<dbReference type="OMA" id="STTTCHA"/>
<accession>A0A7N0VGU0</accession>
<evidence type="ECO:0000256" key="1">
    <source>
        <dbReference type="SAM" id="SignalP"/>
    </source>
</evidence>